<evidence type="ECO:0000313" key="3">
    <source>
        <dbReference type="Proteomes" id="UP000035021"/>
    </source>
</evidence>
<accession>A0ABQ0IGP7</accession>
<evidence type="ECO:0000256" key="1">
    <source>
        <dbReference type="SAM" id="MobiDB-lite"/>
    </source>
</evidence>
<evidence type="ECO:0000313" key="2">
    <source>
        <dbReference type="EMBL" id="GAC82682.1"/>
    </source>
</evidence>
<feature type="non-terminal residue" evidence="2">
    <location>
        <position position="115"/>
    </location>
</feature>
<proteinExistence type="predicted"/>
<gene>
    <name evidence="2" type="ORF">GP2_003_01600</name>
</gene>
<protein>
    <submittedName>
        <fullName evidence="2">Uncharacterized protein</fullName>
    </submittedName>
</protein>
<feature type="compositionally biased region" description="Basic and acidic residues" evidence="1">
    <location>
        <begin position="58"/>
        <end position="71"/>
    </location>
</feature>
<organism evidence="2 3">
    <name type="scientific">Gordonia paraffinivorans NBRC 108238</name>
    <dbReference type="NCBI Taxonomy" id="1223543"/>
    <lineage>
        <taxon>Bacteria</taxon>
        <taxon>Bacillati</taxon>
        <taxon>Actinomycetota</taxon>
        <taxon>Actinomycetes</taxon>
        <taxon>Mycobacteriales</taxon>
        <taxon>Gordoniaceae</taxon>
        <taxon>Gordonia</taxon>
    </lineage>
</organism>
<feature type="region of interest" description="Disordered" evidence="1">
    <location>
        <begin position="50"/>
        <end position="71"/>
    </location>
</feature>
<sequence>MELNNHIAKFVGTLEHARNLPDEFEHETVRLFHNYIASVATLRDIQRATHRKIWPSKPPKEERPKPDDPRTYWEMQVYSPKVTEMFGDDDIQFLFDLRNCTVHHSVPMVSIGTNL</sequence>
<comment type="caution">
    <text evidence="2">The sequence shown here is derived from an EMBL/GenBank/DDBJ whole genome shotgun (WGS) entry which is preliminary data.</text>
</comment>
<dbReference type="EMBL" id="BAOQ01000003">
    <property type="protein sequence ID" value="GAC82682.1"/>
    <property type="molecule type" value="Genomic_DNA"/>
</dbReference>
<dbReference type="Proteomes" id="UP000035021">
    <property type="component" value="Unassembled WGS sequence"/>
</dbReference>
<name>A0ABQ0IGP7_9ACTN</name>
<reference evidence="2 3" key="1">
    <citation type="submission" date="2013-02" db="EMBL/GenBank/DDBJ databases">
        <title>Whole genome shotgun sequence of Gordonia paraffinivorans NBRC 108238.</title>
        <authorList>
            <person name="Isaki-Nakamura S."/>
            <person name="Hosoyama A."/>
            <person name="Tsuchikane K."/>
            <person name="Ando Y."/>
            <person name="Baba S."/>
            <person name="Ohji S."/>
            <person name="Hamada M."/>
            <person name="Tamura T."/>
            <person name="Yamazoe A."/>
            <person name="Yamazaki S."/>
            <person name="Fujita N."/>
        </authorList>
    </citation>
    <scope>NUCLEOTIDE SEQUENCE [LARGE SCALE GENOMIC DNA]</scope>
    <source>
        <strain evidence="2 3">NBRC 108238</strain>
    </source>
</reference>
<keyword evidence="3" id="KW-1185">Reference proteome</keyword>